<gene>
    <name evidence="2" type="ORF">GCM10023353_39190</name>
</gene>
<dbReference type="Proteomes" id="UP001500839">
    <property type="component" value="Unassembled WGS sequence"/>
</dbReference>
<accession>A0ABP9D6S3</accession>
<evidence type="ECO:0000256" key="1">
    <source>
        <dbReference type="SAM" id="Phobius"/>
    </source>
</evidence>
<organism evidence="2 3">
    <name type="scientific">Tomitella cavernea</name>
    <dbReference type="NCBI Taxonomy" id="1387982"/>
    <lineage>
        <taxon>Bacteria</taxon>
        <taxon>Bacillati</taxon>
        <taxon>Actinomycetota</taxon>
        <taxon>Actinomycetes</taxon>
        <taxon>Mycobacteriales</taxon>
        <taxon>Tomitella</taxon>
    </lineage>
</organism>
<feature type="transmembrane region" description="Helical" evidence="1">
    <location>
        <begin position="46"/>
        <end position="67"/>
    </location>
</feature>
<keyword evidence="3" id="KW-1185">Reference proteome</keyword>
<reference evidence="3" key="1">
    <citation type="journal article" date="2019" name="Int. J. Syst. Evol. Microbiol.">
        <title>The Global Catalogue of Microorganisms (GCM) 10K type strain sequencing project: providing services to taxonomists for standard genome sequencing and annotation.</title>
        <authorList>
            <consortium name="The Broad Institute Genomics Platform"/>
            <consortium name="The Broad Institute Genome Sequencing Center for Infectious Disease"/>
            <person name="Wu L."/>
            <person name="Ma J."/>
        </authorList>
    </citation>
    <scope>NUCLEOTIDE SEQUENCE [LARGE SCALE GENOMIC DNA]</scope>
    <source>
        <strain evidence="3">JCM 18542</strain>
    </source>
</reference>
<dbReference type="EMBL" id="BAABKQ010000003">
    <property type="protein sequence ID" value="GAA4826215.1"/>
    <property type="molecule type" value="Genomic_DNA"/>
</dbReference>
<keyword evidence="1" id="KW-1133">Transmembrane helix</keyword>
<feature type="transmembrane region" description="Helical" evidence="1">
    <location>
        <begin position="20"/>
        <end position="39"/>
    </location>
</feature>
<name>A0ABP9D6S3_9ACTN</name>
<keyword evidence="1" id="KW-0812">Transmembrane</keyword>
<comment type="caution">
    <text evidence="2">The sequence shown here is derived from an EMBL/GenBank/DDBJ whole genome shotgun (WGS) entry which is preliminary data.</text>
</comment>
<protein>
    <submittedName>
        <fullName evidence="2">Uncharacterized protein</fullName>
    </submittedName>
</protein>
<evidence type="ECO:0000313" key="2">
    <source>
        <dbReference type="EMBL" id="GAA4826215.1"/>
    </source>
</evidence>
<keyword evidence="1" id="KW-0472">Membrane</keyword>
<proteinExistence type="predicted"/>
<dbReference type="RefSeq" id="WP_345603299.1">
    <property type="nucleotide sequence ID" value="NZ_BAABKQ010000003.1"/>
</dbReference>
<sequence>MPPIDPTPGSTAEIAASYWWTWALCFALLLTPALVMAVFRRSRRAAAGYAITAAVLGGLLAAAFISFDLGGFAPPSRITTPPAGPRHADHLR</sequence>
<evidence type="ECO:0000313" key="3">
    <source>
        <dbReference type="Proteomes" id="UP001500839"/>
    </source>
</evidence>